<sequence length="168" mass="18176">MPLALQPAHLQIDLSANNGPSDAKVVAVPLPAKTVGVVFGQRTAEWRQRYNTYLLDANNLVIDPQAVWDSQSSNARFFISQSVPSNVAPDPNVLSIGPFNDDRKIAVYCSHLRDGSSDFQQSDPKHSFNNFTIGGKNAIAFTMINAEDGGDSDYHDTVVGVAVLSTTK</sequence>
<dbReference type="EMBL" id="AWSO01000753">
    <property type="protein sequence ID" value="ESK87693.1"/>
    <property type="molecule type" value="Genomic_DNA"/>
</dbReference>
<name>V2WLI6_MONRO</name>
<comment type="caution">
    <text evidence="1">The sequence shown here is derived from an EMBL/GenBank/DDBJ whole genome shotgun (WGS) entry which is preliminary data.</text>
</comment>
<accession>V2WLI6</accession>
<dbReference type="HOGENOM" id="CLU_132755_0_0_1"/>
<evidence type="ECO:0000313" key="1">
    <source>
        <dbReference type="EMBL" id="ESK87693.1"/>
    </source>
</evidence>
<dbReference type="AlphaFoldDB" id="V2WLI6"/>
<dbReference type="OrthoDB" id="2909316at2759"/>
<organism evidence="1 2">
    <name type="scientific">Moniliophthora roreri (strain MCA 2997)</name>
    <name type="common">Cocoa frosty pod rot fungus</name>
    <name type="synonym">Crinipellis roreri</name>
    <dbReference type="NCBI Taxonomy" id="1381753"/>
    <lineage>
        <taxon>Eukaryota</taxon>
        <taxon>Fungi</taxon>
        <taxon>Dikarya</taxon>
        <taxon>Basidiomycota</taxon>
        <taxon>Agaricomycotina</taxon>
        <taxon>Agaricomycetes</taxon>
        <taxon>Agaricomycetidae</taxon>
        <taxon>Agaricales</taxon>
        <taxon>Marasmiineae</taxon>
        <taxon>Marasmiaceae</taxon>
        <taxon>Moniliophthora</taxon>
    </lineage>
</organism>
<proteinExistence type="predicted"/>
<keyword evidence="2" id="KW-1185">Reference proteome</keyword>
<dbReference type="Proteomes" id="UP000017559">
    <property type="component" value="Unassembled WGS sequence"/>
</dbReference>
<protein>
    <submittedName>
        <fullName evidence="1">Uncharacterized protein</fullName>
    </submittedName>
</protein>
<dbReference type="KEGG" id="mrr:Moror_1874"/>
<evidence type="ECO:0000313" key="2">
    <source>
        <dbReference type="Proteomes" id="UP000017559"/>
    </source>
</evidence>
<gene>
    <name evidence="1" type="ORF">Moror_1874</name>
</gene>
<reference evidence="1 2" key="1">
    <citation type="journal article" date="2014" name="BMC Genomics">
        <title>Genome and secretome analysis of the hemibiotrophic fungal pathogen, Moniliophthora roreri, which causes frosty pod rot disease of cacao: mechanisms of the biotrophic and necrotrophic phases.</title>
        <authorList>
            <person name="Meinhardt L.W."/>
            <person name="Costa G.G.L."/>
            <person name="Thomazella D.P.T."/>
            <person name="Teixeira P.J.P.L."/>
            <person name="Carazzolle M.F."/>
            <person name="Schuster S.C."/>
            <person name="Carlson J.E."/>
            <person name="Guiltinan M.J."/>
            <person name="Mieczkowski P."/>
            <person name="Farmer A."/>
            <person name="Ramaraj T."/>
            <person name="Crozier J."/>
            <person name="Davis R.E."/>
            <person name="Shao J."/>
            <person name="Melnick R.L."/>
            <person name="Pereira G.A.G."/>
            <person name="Bailey B.A."/>
        </authorList>
    </citation>
    <scope>NUCLEOTIDE SEQUENCE [LARGE SCALE GENOMIC DNA]</scope>
    <source>
        <strain evidence="1 2">MCA 2997</strain>
    </source>
</reference>